<protein>
    <submittedName>
        <fullName evidence="2">Uncharacterized protein</fullName>
    </submittedName>
</protein>
<dbReference type="AlphaFoldDB" id="A0AAW8DB88"/>
<reference evidence="2 4" key="1">
    <citation type="submission" date="2023-07" db="EMBL/GenBank/DDBJ databases">
        <title>Sorghum-associated microbial communities from plants grown in Nebraska, USA.</title>
        <authorList>
            <person name="Schachtman D."/>
        </authorList>
    </citation>
    <scope>NUCLEOTIDE SEQUENCE</scope>
    <source>
        <strain evidence="2">DS1006</strain>
        <strain evidence="3 4">DS1016</strain>
    </source>
</reference>
<accession>A0AAW8DB88</accession>
<organism evidence="2 5">
    <name type="scientific">Arthrobacter bambusae</name>
    <dbReference type="NCBI Taxonomy" id="1338426"/>
    <lineage>
        <taxon>Bacteria</taxon>
        <taxon>Bacillati</taxon>
        <taxon>Actinomycetota</taxon>
        <taxon>Actinomycetes</taxon>
        <taxon>Micrococcales</taxon>
        <taxon>Micrococcaceae</taxon>
        <taxon>Arthrobacter</taxon>
    </lineage>
</organism>
<proteinExistence type="predicted"/>
<evidence type="ECO:0000313" key="5">
    <source>
        <dbReference type="Proteomes" id="UP001242995"/>
    </source>
</evidence>
<evidence type="ECO:0000313" key="4">
    <source>
        <dbReference type="Proteomes" id="UP001230951"/>
    </source>
</evidence>
<dbReference type="RefSeq" id="WP_306958768.1">
    <property type="nucleotide sequence ID" value="NZ_JAUSRG010000001.1"/>
</dbReference>
<gene>
    <name evidence="2" type="ORF">J2S90_000087</name>
    <name evidence="3" type="ORF">J2S93_001616</name>
</gene>
<dbReference type="Proteomes" id="UP001230951">
    <property type="component" value="Unassembled WGS sequence"/>
</dbReference>
<keyword evidence="4" id="KW-1185">Reference proteome</keyword>
<dbReference type="EMBL" id="JAUSRG010000001">
    <property type="protein sequence ID" value="MDP9903147.1"/>
    <property type="molecule type" value="Genomic_DNA"/>
</dbReference>
<name>A0AAW8DB88_9MICC</name>
<evidence type="ECO:0000313" key="3">
    <source>
        <dbReference type="EMBL" id="MDQ0180200.1"/>
    </source>
</evidence>
<dbReference type="Proteomes" id="UP001242995">
    <property type="component" value="Unassembled WGS sequence"/>
</dbReference>
<feature type="compositionally biased region" description="Basic and acidic residues" evidence="1">
    <location>
        <begin position="51"/>
        <end position="67"/>
    </location>
</feature>
<comment type="caution">
    <text evidence="2">The sequence shown here is derived from an EMBL/GenBank/DDBJ whole genome shotgun (WGS) entry which is preliminary data.</text>
</comment>
<evidence type="ECO:0000256" key="1">
    <source>
        <dbReference type="SAM" id="MobiDB-lite"/>
    </source>
</evidence>
<dbReference type="EMBL" id="JAUSTF010000002">
    <property type="protein sequence ID" value="MDQ0180200.1"/>
    <property type="molecule type" value="Genomic_DNA"/>
</dbReference>
<sequence length="67" mass="8009">MGKRKHQKAHRESVEGFRGTHNPELARWMHQLRSSSAAQRHTPVPRKGTRRERERQALRDQQRNQES</sequence>
<evidence type="ECO:0000313" key="2">
    <source>
        <dbReference type="EMBL" id="MDP9903147.1"/>
    </source>
</evidence>
<feature type="region of interest" description="Disordered" evidence="1">
    <location>
        <begin position="1"/>
        <end position="67"/>
    </location>
</feature>